<accession>A0AA97M1F5</accession>
<dbReference type="CDD" id="cd06164">
    <property type="entry name" value="S2P-M50_SpoIVFB_CBS"/>
    <property type="match status" value="1"/>
</dbReference>
<keyword evidence="10 14" id="KW-1133">Transmembrane helix</keyword>
<feature type="transmembrane region" description="Helical" evidence="14">
    <location>
        <begin position="98"/>
        <end position="121"/>
    </location>
</feature>
<evidence type="ECO:0000256" key="3">
    <source>
        <dbReference type="ARBA" id="ARBA00022475"/>
    </source>
</evidence>
<feature type="binding site" evidence="16">
    <location>
        <position position="62"/>
    </location>
    <ligand>
        <name>Zn(2+)</name>
        <dbReference type="ChEBI" id="CHEBI:29105"/>
        <note>catalytic</note>
    </ligand>
</feature>
<evidence type="ECO:0000256" key="15">
    <source>
        <dbReference type="PIRSR" id="PIRSR006404-1"/>
    </source>
</evidence>
<keyword evidence="8 14" id="KW-0378">Hydrolase</keyword>
<dbReference type="Proteomes" id="UP000265719">
    <property type="component" value="Chromosome"/>
</dbReference>
<keyword evidence="12" id="KW-0129">CBS domain</keyword>
<comment type="subcellular location">
    <subcellularLocation>
        <location evidence="1 14">Cell membrane</location>
        <topology evidence="1 14">Multi-pass membrane protein</topology>
    </subcellularLocation>
</comment>
<feature type="transmembrane region" description="Helical" evidence="14">
    <location>
        <begin position="38"/>
        <end position="57"/>
    </location>
</feature>
<feature type="transmembrane region" description="Helical" evidence="14">
    <location>
        <begin position="206"/>
        <end position="227"/>
    </location>
</feature>
<feature type="active site" evidence="15">
    <location>
        <position position="59"/>
    </location>
</feature>
<dbReference type="KEGG" id="thao:NI17_011105"/>
<evidence type="ECO:0000313" key="18">
    <source>
        <dbReference type="EMBL" id="UOE21995.1"/>
    </source>
</evidence>
<feature type="transmembrane region" description="Helical" evidence="14">
    <location>
        <begin position="133"/>
        <end position="153"/>
    </location>
</feature>
<feature type="domain" description="Peptidase M50" evidence="17">
    <location>
        <begin position="127"/>
        <end position="179"/>
    </location>
</feature>
<keyword evidence="6 14" id="KW-0479">Metal-binding</keyword>
<evidence type="ECO:0000256" key="11">
    <source>
        <dbReference type="ARBA" id="ARBA00023049"/>
    </source>
</evidence>
<dbReference type="PANTHER" id="PTHR39188:SF3">
    <property type="entry name" value="STAGE IV SPORULATION PROTEIN FB"/>
    <property type="match status" value="1"/>
</dbReference>
<keyword evidence="19" id="KW-1185">Reference proteome</keyword>
<dbReference type="GO" id="GO:0008237">
    <property type="term" value="F:metallopeptidase activity"/>
    <property type="evidence" value="ECO:0007669"/>
    <property type="project" value="UniProtKB-UniRule"/>
</dbReference>
<dbReference type="EMBL" id="CP063196">
    <property type="protein sequence ID" value="UOE21995.1"/>
    <property type="molecule type" value="Genomic_DNA"/>
</dbReference>
<evidence type="ECO:0000256" key="8">
    <source>
        <dbReference type="ARBA" id="ARBA00022801"/>
    </source>
</evidence>
<dbReference type="GO" id="GO:0006508">
    <property type="term" value="P:proteolysis"/>
    <property type="evidence" value="ECO:0007669"/>
    <property type="project" value="UniProtKB-KW"/>
</dbReference>
<keyword evidence="9 14" id="KW-0862">Zinc</keyword>
<evidence type="ECO:0000259" key="17">
    <source>
        <dbReference type="Pfam" id="PF02163"/>
    </source>
</evidence>
<comment type="similarity">
    <text evidence="2 14">Belongs to the peptidase M50B family.</text>
</comment>
<dbReference type="InterPro" id="IPR008915">
    <property type="entry name" value="Peptidase_M50"/>
</dbReference>
<evidence type="ECO:0000256" key="12">
    <source>
        <dbReference type="ARBA" id="ARBA00023122"/>
    </source>
</evidence>
<dbReference type="Pfam" id="PF02163">
    <property type="entry name" value="Peptidase_M50"/>
    <property type="match status" value="2"/>
</dbReference>
<keyword evidence="3 14" id="KW-1003">Cell membrane</keyword>
<name>A0AA97M1F5_9ACTN</name>
<dbReference type="AlphaFoldDB" id="A0AA97M1F5"/>
<feature type="domain" description="Peptidase M50" evidence="17">
    <location>
        <begin position="47"/>
        <end position="120"/>
    </location>
</feature>
<keyword evidence="7" id="KW-0677">Repeat</keyword>
<dbReference type="GO" id="GO:0005886">
    <property type="term" value="C:plasma membrane"/>
    <property type="evidence" value="ECO:0007669"/>
    <property type="project" value="UniProtKB-SubCell"/>
</dbReference>
<feature type="binding site" evidence="16">
    <location>
        <position position="154"/>
    </location>
    <ligand>
        <name>Zn(2+)</name>
        <dbReference type="ChEBI" id="CHEBI:29105"/>
        <note>catalytic</note>
    </ligand>
</feature>
<evidence type="ECO:0000256" key="4">
    <source>
        <dbReference type="ARBA" id="ARBA00022670"/>
    </source>
</evidence>
<dbReference type="GO" id="GO:0046872">
    <property type="term" value="F:metal ion binding"/>
    <property type="evidence" value="ECO:0007669"/>
    <property type="project" value="UniProtKB-UniRule"/>
</dbReference>
<feature type="binding site" evidence="16">
    <location>
        <position position="58"/>
    </location>
    <ligand>
        <name>Zn(2+)</name>
        <dbReference type="ChEBI" id="CHEBI:29105"/>
        <note>catalytic</note>
    </ligand>
</feature>
<sequence length="364" mass="38652">MGRPFGIPVHVTPSWAVIAILLTLLYQPVVEDTLALGAASYLVALVFAVLLYASVLVHELAHSVVARHYGLPVRRITLYMLGGVSEIEREAEKPGQEFWIAFSGPLLSLVLAAAGFVGYLLAAPDTIVGVLVWQLWVANLLVGVFNLLPGLPLDGGRILRAGVWALTRRSLTGTVAAAWAGRILGAVVVALPFVYSWVLWGTTPGVFAIVWSVLLGTFIWVNASTALRAARVRARLPELAARDLARSTVTVAADTPLAEALRRRAEADAHAVLVVDSAGTPTSLVDNAAAAAVPEERRPWLSAADTARALTPETVLPADIGGQRLLDTVNARPVSQYLLVEPDGRAAGVLYAADVRRAVQAPGR</sequence>
<dbReference type="SUPFAM" id="SSF54631">
    <property type="entry name" value="CBS-domain pair"/>
    <property type="match status" value="1"/>
</dbReference>
<evidence type="ECO:0000256" key="13">
    <source>
        <dbReference type="ARBA" id="ARBA00023136"/>
    </source>
</evidence>
<evidence type="ECO:0000256" key="7">
    <source>
        <dbReference type="ARBA" id="ARBA00022737"/>
    </source>
</evidence>
<evidence type="ECO:0000256" key="5">
    <source>
        <dbReference type="ARBA" id="ARBA00022692"/>
    </source>
</evidence>
<evidence type="ECO:0000313" key="19">
    <source>
        <dbReference type="Proteomes" id="UP000265719"/>
    </source>
</evidence>
<keyword evidence="11 14" id="KW-0482">Metalloprotease</keyword>
<organism evidence="18 19">
    <name type="scientific">Thermobifida halotolerans</name>
    <dbReference type="NCBI Taxonomy" id="483545"/>
    <lineage>
        <taxon>Bacteria</taxon>
        <taxon>Bacillati</taxon>
        <taxon>Actinomycetota</taxon>
        <taxon>Actinomycetes</taxon>
        <taxon>Streptosporangiales</taxon>
        <taxon>Nocardiopsidaceae</taxon>
        <taxon>Thermobifida</taxon>
    </lineage>
</organism>
<protein>
    <recommendedName>
        <fullName evidence="14">Zinc metalloprotease</fullName>
    </recommendedName>
</protein>
<dbReference type="PANTHER" id="PTHR39188">
    <property type="entry name" value="MEMBRANE-ASSOCIATED ZINC METALLOPROTEASE M50B"/>
    <property type="match status" value="1"/>
</dbReference>
<feature type="transmembrane region" description="Helical" evidence="14">
    <location>
        <begin position="174"/>
        <end position="200"/>
    </location>
</feature>
<keyword evidence="5 14" id="KW-0812">Transmembrane</keyword>
<feature type="transmembrane region" description="Helical" evidence="14">
    <location>
        <begin position="7"/>
        <end position="26"/>
    </location>
</feature>
<proteinExistence type="inferred from homology"/>
<dbReference type="PIRSF" id="PIRSF006404">
    <property type="entry name" value="UCP006404_Pept_M50_CBS"/>
    <property type="match status" value="1"/>
</dbReference>
<evidence type="ECO:0000256" key="1">
    <source>
        <dbReference type="ARBA" id="ARBA00004651"/>
    </source>
</evidence>
<evidence type="ECO:0000256" key="6">
    <source>
        <dbReference type="ARBA" id="ARBA00022723"/>
    </source>
</evidence>
<keyword evidence="13 14" id="KW-0472">Membrane</keyword>
<evidence type="ECO:0000256" key="10">
    <source>
        <dbReference type="ARBA" id="ARBA00022989"/>
    </source>
</evidence>
<comment type="cofactor">
    <cofactor evidence="14 16">
        <name>Zn(2+)</name>
        <dbReference type="ChEBI" id="CHEBI:29105"/>
    </cofactor>
    <text evidence="14 16">Binds 1 zinc ion per subunit.</text>
</comment>
<evidence type="ECO:0000256" key="2">
    <source>
        <dbReference type="ARBA" id="ARBA00007931"/>
    </source>
</evidence>
<evidence type="ECO:0000256" key="14">
    <source>
        <dbReference type="PIRNR" id="PIRNR006404"/>
    </source>
</evidence>
<keyword evidence="4 14" id="KW-0645">Protease</keyword>
<dbReference type="InterPro" id="IPR016483">
    <property type="entry name" value="UCP006404_Pept_M50_CBS"/>
</dbReference>
<evidence type="ECO:0000256" key="9">
    <source>
        <dbReference type="ARBA" id="ARBA00022833"/>
    </source>
</evidence>
<reference evidence="18" key="1">
    <citation type="submission" date="2020-10" db="EMBL/GenBank/DDBJ databases">
        <title>De novo genome project of the cellulose decomposer Thermobifida halotolerans type strain.</title>
        <authorList>
            <person name="Nagy I."/>
            <person name="Horvath B."/>
            <person name="Kukolya J."/>
            <person name="Nagy I."/>
            <person name="Orsini M."/>
        </authorList>
    </citation>
    <scope>NUCLEOTIDE SEQUENCE</scope>
    <source>
        <strain evidence="18">DSM 44931</strain>
    </source>
</reference>
<evidence type="ECO:0000256" key="16">
    <source>
        <dbReference type="PIRSR" id="PIRSR006404-2"/>
    </source>
</evidence>
<dbReference type="InterPro" id="IPR046342">
    <property type="entry name" value="CBS_dom_sf"/>
</dbReference>
<gene>
    <name evidence="18" type="ORF">NI17_011105</name>
</gene>